<comment type="similarity">
    <text evidence="7">Belongs to the dihydrofolate reductase family.</text>
</comment>
<keyword evidence="5" id="KW-0521">NADP</keyword>
<gene>
    <name evidence="9" type="ORF">ACN38_g956</name>
</gene>
<protein>
    <recommendedName>
        <fullName evidence="3">Dihydrofolate reductase</fullName>
        <ecNumber evidence="2">1.5.1.3</ecNumber>
    </recommendedName>
</protein>
<sequence>MNSNPLFTINLLLRSLSYPKVIAKVTPVKSTCSCIVRGDKQKSLSELCSPRREHPPSQPLASITPLCLCLNYLELQPAITPQTKMPPHNPHPLPSLTLIVATTPIRTASTTTKDEITRLGIGLNGTLPWPRIKTDMSFFARVTSRPPSQGTTNAIIMGRKTYDSVPASLRPLAKRINVVITRDTSGSVRESVATELGNMKRKIAAKAAKAQATSAEKEALNPSKDAVPAPPVDPMTDAIVTPSLGAALEQLDSVYGAQGTLGKIFVIGGAEIYNATLNMGAEELRGRPVRVVMTNVVRKGAVDAPASFECDTFFPLDGLHEKNGWRAVSPGEVTEWVGEEVDGEWKGDGDVEVQMVGFEKLT</sequence>
<dbReference type="PANTHER" id="PTHR48069:SF3">
    <property type="entry name" value="DIHYDROFOLATE REDUCTASE"/>
    <property type="match status" value="1"/>
</dbReference>
<dbReference type="SUPFAM" id="SSF53597">
    <property type="entry name" value="Dihydrofolate reductase-like"/>
    <property type="match status" value="1"/>
</dbReference>
<dbReference type="InterPro" id="IPR024072">
    <property type="entry name" value="DHFR-like_dom_sf"/>
</dbReference>
<dbReference type="PANTHER" id="PTHR48069">
    <property type="entry name" value="DIHYDROFOLATE REDUCTASE"/>
    <property type="match status" value="1"/>
</dbReference>
<keyword evidence="6" id="KW-0560">Oxidoreductase</keyword>
<evidence type="ECO:0000256" key="2">
    <source>
        <dbReference type="ARBA" id="ARBA00012856"/>
    </source>
</evidence>
<evidence type="ECO:0000256" key="4">
    <source>
        <dbReference type="ARBA" id="ARBA00022563"/>
    </source>
</evidence>
<proteinExistence type="inferred from homology"/>
<dbReference type="PROSITE" id="PS51330">
    <property type="entry name" value="DHFR_2"/>
    <property type="match status" value="1"/>
</dbReference>
<dbReference type="InterPro" id="IPR012259">
    <property type="entry name" value="DHFR"/>
</dbReference>
<dbReference type="EMBL" id="LHQQ01000009">
    <property type="protein sequence ID" value="KOS48040.1"/>
    <property type="molecule type" value="Genomic_DNA"/>
</dbReference>
<dbReference type="UniPathway" id="UPA00077">
    <property type="reaction ID" value="UER00158"/>
</dbReference>
<evidence type="ECO:0000256" key="1">
    <source>
        <dbReference type="ARBA" id="ARBA00004903"/>
    </source>
</evidence>
<dbReference type="CDD" id="cd00209">
    <property type="entry name" value="DHFR"/>
    <property type="match status" value="1"/>
</dbReference>
<dbReference type="Proteomes" id="UP000037696">
    <property type="component" value="Unassembled WGS sequence"/>
</dbReference>
<dbReference type="Gene3D" id="3.40.430.10">
    <property type="entry name" value="Dihydrofolate Reductase, subunit A"/>
    <property type="match status" value="1"/>
</dbReference>
<evidence type="ECO:0000256" key="3">
    <source>
        <dbReference type="ARBA" id="ARBA00018886"/>
    </source>
</evidence>
<dbReference type="GO" id="GO:0046654">
    <property type="term" value="P:tetrahydrofolate biosynthetic process"/>
    <property type="evidence" value="ECO:0007669"/>
    <property type="project" value="UniProtKB-UniPathway"/>
</dbReference>
<dbReference type="GO" id="GO:0004146">
    <property type="term" value="F:dihydrofolate reductase activity"/>
    <property type="evidence" value="ECO:0007669"/>
    <property type="project" value="UniProtKB-EC"/>
</dbReference>
<evidence type="ECO:0000313" key="10">
    <source>
        <dbReference type="Proteomes" id="UP000037696"/>
    </source>
</evidence>
<evidence type="ECO:0000256" key="7">
    <source>
        <dbReference type="RuleBase" id="RU004474"/>
    </source>
</evidence>
<dbReference type="STRING" id="229535.A0A0M8PHY7"/>
<dbReference type="EC" id="1.5.1.3" evidence="2"/>
<dbReference type="InterPro" id="IPR017925">
    <property type="entry name" value="DHFR_CS"/>
</dbReference>
<evidence type="ECO:0000313" key="9">
    <source>
        <dbReference type="EMBL" id="KOS48040.1"/>
    </source>
</evidence>
<accession>A0A0M8PHY7</accession>
<keyword evidence="4" id="KW-0554">One-carbon metabolism</keyword>
<evidence type="ECO:0000259" key="8">
    <source>
        <dbReference type="PROSITE" id="PS51330"/>
    </source>
</evidence>
<comment type="caution">
    <text evidence="9">The sequence shown here is derived from an EMBL/GenBank/DDBJ whole genome shotgun (WGS) entry which is preliminary data.</text>
</comment>
<dbReference type="GO" id="GO:0006730">
    <property type="term" value="P:one-carbon metabolic process"/>
    <property type="evidence" value="ECO:0007669"/>
    <property type="project" value="UniProtKB-KW"/>
</dbReference>
<organism evidence="9 10">
    <name type="scientific">Penicillium nordicum</name>
    <dbReference type="NCBI Taxonomy" id="229535"/>
    <lineage>
        <taxon>Eukaryota</taxon>
        <taxon>Fungi</taxon>
        <taxon>Dikarya</taxon>
        <taxon>Ascomycota</taxon>
        <taxon>Pezizomycotina</taxon>
        <taxon>Eurotiomycetes</taxon>
        <taxon>Eurotiomycetidae</taxon>
        <taxon>Eurotiales</taxon>
        <taxon>Aspergillaceae</taxon>
        <taxon>Penicillium</taxon>
    </lineage>
</organism>
<reference evidence="9 10" key="1">
    <citation type="submission" date="2015-08" db="EMBL/GenBank/DDBJ databases">
        <title>Genome sequencing of Penicillium nordicum.</title>
        <authorList>
            <person name="Nguyen H.D."/>
            <person name="Seifert K.A."/>
        </authorList>
    </citation>
    <scope>NUCLEOTIDE SEQUENCE [LARGE SCALE GENOMIC DNA]</scope>
    <source>
        <strain evidence="9 10">DAOMC 185683</strain>
    </source>
</reference>
<dbReference type="AlphaFoldDB" id="A0A0M8PHY7"/>
<dbReference type="GO" id="GO:0046655">
    <property type="term" value="P:folic acid metabolic process"/>
    <property type="evidence" value="ECO:0007669"/>
    <property type="project" value="TreeGrafter"/>
</dbReference>
<keyword evidence="10" id="KW-1185">Reference proteome</keyword>
<dbReference type="PRINTS" id="PR00070">
    <property type="entry name" value="DHFR"/>
</dbReference>
<evidence type="ECO:0000256" key="5">
    <source>
        <dbReference type="ARBA" id="ARBA00022857"/>
    </source>
</evidence>
<dbReference type="OrthoDB" id="414698at2759"/>
<dbReference type="PROSITE" id="PS00075">
    <property type="entry name" value="DHFR_1"/>
    <property type="match status" value="1"/>
</dbReference>
<feature type="domain" description="DHFR" evidence="8">
    <location>
        <begin position="95"/>
        <end position="360"/>
    </location>
</feature>
<dbReference type="GO" id="GO:0005739">
    <property type="term" value="C:mitochondrion"/>
    <property type="evidence" value="ECO:0007669"/>
    <property type="project" value="TreeGrafter"/>
</dbReference>
<dbReference type="GO" id="GO:0046452">
    <property type="term" value="P:dihydrofolate metabolic process"/>
    <property type="evidence" value="ECO:0007669"/>
    <property type="project" value="TreeGrafter"/>
</dbReference>
<dbReference type="Pfam" id="PF00186">
    <property type="entry name" value="DHFR_1"/>
    <property type="match status" value="1"/>
</dbReference>
<evidence type="ECO:0000256" key="6">
    <source>
        <dbReference type="ARBA" id="ARBA00023002"/>
    </source>
</evidence>
<dbReference type="InterPro" id="IPR001796">
    <property type="entry name" value="DHFR_dom"/>
</dbReference>
<comment type="pathway">
    <text evidence="1">Cofactor biosynthesis; tetrahydrofolate biosynthesis; 5,6,7,8-tetrahydrofolate from 7,8-dihydrofolate: step 1/1.</text>
</comment>
<dbReference type="GO" id="GO:0050661">
    <property type="term" value="F:NADP binding"/>
    <property type="evidence" value="ECO:0007669"/>
    <property type="project" value="InterPro"/>
</dbReference>
<name>A0A0M8PHY7_9EURO</name>